<evidence type="ECO:0000256" key="1">
    <source>
        <dbReference type="SAM" id="MobiDB-lite"/>
    </source>
</evidence>
<dbReference type="EMBL" id="JALNTZ010004101">
    <property type="protein sequence ID" value="KAJ3615508.1"/>
    <property type="molecule type" value="Genomic_DNA"/>
</dbReference>
<proteinExistence type="predicted"/>
<name>A0AA38LZE5_9CUCU</name>
<dbReference type="AlphaFoldDB" id="A0AA38LZE5"/>
<accession>A0AA38LZE5</accession>
<protein>
    <submittedName>
        <fullName evidence="2">Uncharacterized protein</fullName>
    </submittedName>
</protein>
<feature type="region of interest" description="Disordered" evidence="1">
    <location>
        <begin position="50"/>
        <end position="70"/>
    </location>
</feature>
<evidence type="ECO:0000313" key="2">
    <source>
        <dbReference type="EMBL" id="KAJ3615508.1"/>
    </source>
</evidence>
<reference evidence="2" key="1">
    <citation type="journal article" date="2023" name="G3 (Bethesda)">
        <title>Whole genome assemblies of Zophobas morio and Tenebrio molitor.</title>
        <authorList>
            <person name="Kaur S."/>
            <person name="Stinson S.A."/>
            <person name="diCenzo G.C."/>
        </authorList>
    </citation>
    <scope>NUCLEOTIDE SEQUENCE</scope>
    <source>
        <strain evidence="2">QUZm001</strain>
    </source>
</reference>
<sequence>MRRIYRADKVISKLRAAYLFSRVFTAKHEFDSDGSGGPGKVIIEVQHPRRSFQSVGTSKKKNSRKTKTSGRAIRESFSSHTWLFGNRLLTIFIIITMKDARQYEVPTASAGASSSSGKLSFFGAMLSGRSKAFTIITVQLYLNFFISFENRFFFGREFPALVVFSSSAPPPNITFPRPQLDTTHE</sequence>
<keyword evidence="3" id="KW-1185">Reference proteome</keyword>
<evidence type="ECO:0000313" key="3">
    <source>
        <dbReference type="Proteomes" id="UP001168821"/>
    </source>
</evidence>
<dbReference type="Proteomes" id="UP001168821">
    <property type="component" value="Unassembled WGS sequence"/>
</dbReference>
<comment type="caution">
    <text evidence="2">The sequence shown here is derived from an EMBL/GenBank/DDBJ whole genome shotgun (WGS) entry which is preliminary data.</text>
</comment>
<organism evidence="2 3">
    <name type="scientific">Zophobas morio</name>
    <dbReference type="NCBI Taxonomy" id="2755281"/>
    <lineage>
        <taxon>Eukaryota</taxon>
        <taxon>Metazoa</taxon>
        <taxon>Ecdysozoa</taxon>
        <taxon>Arthropoda</taxon>
        <taxon>Hexapoda</taxon>
        <taxon>Insecta</taxon>
        <taxon>Pterygota</taxon>
        <taxon>Neoptera</taxon>
        <taxon>Endopterygota</taxon>
        <taxon>Coleoptera</taxon>
        <taxon>Polyphaga</taxon>
        <taxon>Cucujiformia</taxon>
        <taxon>Tenebrionidae</taxon>
        <taxon>Zophobas</taxon>
    </lineage>
</organism>
<gene>
    <name evidence="2" type="ORF">Zmor_016363</name>
</gene>
<feature type="compositionally biased region" description="Basic residues" evidence="1">
    <location>
        <begin position="58"/>
        <end position="68"/>
    </location>
</feature>